<keyword evidence="4" id="KW-0812">Transmembrane</keyword>
<evidence type="ECO:0000256" key="5">
    <source>
        <dbReference type="ARBA" id="ARBA00022989"/>
    </source>
</evidence>
<dbReference type="RefSeq" id="WP_343803788.1">
    <property type="nucleotide sequence ID" value="NZ_BAAAET010000001.1"/>
</dbReference>
<dbReference type="InterPro" id="IPR043128">
    <property type="entry name" value="Rev_trsase/Diguanyl_cyclase"/>
</dbReference>
<evidence type="ECO:0000256" key="4">
    <source>
        <dbReference type="ARBA" id="ARBA00022692"/>
    </source>
</evidence>
<dbReference type="SUPFAM" id="SSF103190">
    <property type="entry name" value="Sensory domain-like"/>
    <property type="match status" value="2"/>
</dbReference>
<comment type="subcellular location">
    <subcellularLocation>
        <location evidence="1">Cell membrane</location>
        <topology evidence="1">Multi-pass membrane protein</topology>
    </subcellularLocation>
</comment>
<gene>
    <name evidence="9" type="ORF">GCM10009104_12240</name>
</gene>
<evidence type="ECO:0000256" key="6">
    <source>
        <dbReference type="ARBA" id="ARBA00023136"/>
    </source>
</evidence>
<keyword evidence="6" id="KW-0472">Membrane</keyword>
<dbReference type="InterPro" id="IPR029151">
    <property type="entry name" value="Sensor-like_sf"/>
</dbReference>
<organism evidence="9 10">
    <name type="scientific">Marinobacterium maritimum</name>
    <dbReference type="NCBI Taxonomy" id="500162"/>
    <lineage>
        <taxon>Bacteria</taxon>
        <taxon>Pseudomonadati</taxon>
        <taxon>Pseudomonadota</taxon>
        <taxon>Gammaproteobacteria</taxon>
        <taxon>Oceanospirillales</taxon>
        <taxon>Oceanospirillaceae</taxon>
        <taxon>Marinobacterium</taxon>
    </lineage>
</organism>
<evidence type="ECO:0000259" key="8">
    <source>
        <dbReference type="PROSITE" id="PS50887"/>
    </source>
</evidence>
<accession>A0ABN1I489</accession>
<comment type="caution">
    <text evidence="9">The sequence shown here is derived from an EMBL/GenBank/DDBJ whole genome shotgun (WGS) entry which is preliminary data.</text>
</comment>
<keyword evidence="10" id="KW-1185">Reference proteome</keyword>
<sequence>MFIKNFFRLDLRRLILLLAFASAAVTLINGLNASYQVQRQLLIDQTLESNHVYASKLATSTENFLRAAQQQFAFSAVELSAQMDNRKLLQHTADRLLNQTNSFNSVVIVDQTGQVLATSPETLQILGEQLASPGAVQALREQKPLISAPYISAANNLLVFISHPVFSPSGQYLGYVGGSLYLKERSILNDLLGKHYYEDGSYLYVVDQNRRLLYHPDAGRIGSQVTGNSVIEAVISGEDGTQQVRNSQGTKMLAGYAPIKVASWGIVAQRPLEATLAPLNSQMQIVIRHTLPLALITLLLIWWLARLISRPLWQLADNAQTLDHPCTAKRIQRVRSWYFESAELKRAMLLGVNLLHTRIGQLKNDAATDPLTGLNNRRGSEMALEMLEHECTPFSVLAIDIDHFKRVNDTYGHDSGDLVLQALAQLMRACTRKEDLPCRTGGEEFIILLPNAQLNTAKELAERLRQQVANTEMPDVGRITISIGIAEWPLQAHEPAQVLKYADKALYKAKGNGRNRCEIYPSPVHQAEKKIPA</sequence>
<dbReference type="Gene3D" id="3.30.450.20">
    <property type="entry name" value="PAS domain"/>
    <property type="match status" value="2"/>
</dbReference>
<dbReference type="CDD" id="cd01949">
    <property type="entry name" value="GGDEF"/>
    <property type="match status" value="1"/>
</dbReference>
<dbReference type="InterPro" id="IPR033479">
    <property type="entry name" value="dCache_1"/>
</dbReference>
<dbReference type="Pfam" id="PF00990">
    <property type="entry name" value="GGDEF"/>
    <property type="match status" value="1"/>
</dbReference>
<evidence type="ECO:0000256" key="1">
    <source>
        <dbReference type="ARBA" id="ARBA00004651"/>
    </source>
</evidence>
<dbReference type="InterPro" id="IPR000160">
    <property type="entry name" value="GGDEF_dom"/>
</dbReference>
<dbReference type="EC" id="2.7.7.65" evidence="2"/>
<dbReference type="PROSITE" id="PS50887">
    <property type="entry name" value="GGDEF"/>
    <property type="match status" value="1"/>
</dbReference>
<protein>
    <recommendedName>
        <fullName evidence="2">diguanylate cyclase</fullName>
        <ecNumber evidence="2">2.7.7.65</ecNumber>
    </recommendedName>
</protein>
<dbReference type="Pfam" id="PF02743">
    <property type="entry name" value="dCache_1"/>
    <property type="match status" value="1"/>
</dbReference>
<dbReference type="Gene3D" id="3.30.70.270">
    <property type="match status" value="1"/>
</dbReference>
<dbReference type="Proteomes" id="UP001499915">
    <property type="component" value="Unassembled WGS sequence"/>
</dbReference>
<name>A0ABN1I489_9GAMM</name>
<dbReference type="NCBIfam" id="TIGR00254">
    <property type="entry name" value="GGDEF"/>
    <property type="match status" value="1"/>
</dbReference>
<evidence type="ECO:0000256" key="3">
    <source>
        <dbReference type="ARBA" id="ARBA00022475"/>
    </source>
</evidence>
<dbReference type="CDD" id="cd12912">
    <property type="entry name" value="PDC2_MCP_like"/>
    <property type="match status" value="1"/>
</dbReference>
<dbReference type="SMART" id="SM00267">
    <property type="entry name" value="GGDEF"/>
    <property type="match status" value="1"/>
</dbReference>
<reference evidence="9 10" key="1">
    <citation type="journal article" date="2019" name="Int. J. Syst. Evol. Microbiol.">
        <title>The Global Catalogue of Microorganisms (GCM) 10K type strain sequencing project: providing services to taxonomists for standard genome sequencing and annotation.</title>
        <authorList>
            <consortium name="The Broad Institute Genomics Platform"/>
            <consortium name="The Broad Institute Genome Sequencing Center for Infectious Disease"/>
            <person name="Wu L."/>
            <person name="Ma J."/>
        </authorList>
    </citation>
    <scope>NUCLEOTIDE SEQUENCE [LARGE SCALE GENOMIC DNA]</scope>
    <source>
        <strain evidence="9 10">JCM 15134</strain>
    </source>
</reference>
<dbReference type="InterPro" id="IPR029787">
    <property type="entry name" value="Nucleotide_cyclase"/>
</dbReference>
<evidence type="ECO:0000313" key="10">
    <source>
        <dbReference type="Proteomes" id="UP001499915"/>
    </source>
</evidence>
<dbReference type="CDD" id="cd18773">
    <property type="entry name" value="PDC1_HK_sensor"/>
    <property type="match status" value="1"/>
</dbReference>
<keyword evidence="3" id="KW-1003">Cell membrane</keyword>
<proteinExistence type="predicted"/>
<dbReference type="InterPro" id="IPR050469">
    <property type="entry name" value="Diguanylate_Cyclase"/>
</dbReference>
<evidence type="ECO:0000313" key="9">
    <source>
        <dbReference type="EMBL" id="GAA0687652.1"/>
    </source>
</evidence>
<keyword evidence="5" id="KW-1133">Transmembrane helix</keyword>
<dbReference type="SUPFAM" id="SSF55073">
    <property type="entry name" value="Nucleotide cyclase"/>
    <property type="match status" value="1"/>
</dbReference>
<dbReference type="EMBL" id="BAAAET010000001">
    <property type="protein sequence ID" value="GAA0687652.1"/>
    <property type="molecule type" value="Genomic_DNA"/>
</dbReference>
<evidence type="ECO:0000256" key="2">
    <source>
        <dbReference type="ARBA" id="ARBA00012528"/>
    </source>
</evidence>
<comment type="catalytic activity">
    <reaction evidence="7">
        <text>2 GTP = 3',3'-c-di-GMP + 2 diphosphate</text>
        <dbReference type="Rhea" id="RHEA:24898"/>
        <dbReference type="ChEBI" id="CHEBI:33019"/>
        <dbReference type="ChEBI" id="CHEBI:37565"/>
        <dbReference type="ChEBI" id="CHEBI:58805"/>
        <dbReference type="EC" id="2.7.7.65"/>
    </reaction>
</comment>
<dbReference type="PANTHER" id="PTHR45138">
    <property type="entry name" value="REGULATORY COMPONENTS OF SENSORY TRANSDUCTION SYSTEM"/>
    <property type="match status" value="1"/>
</dbReference>
<feature type="domain" description="GGDEF" evidence="8">
    <location>
        <begin position="392"/>
        <end position="522"/>
    </location>
</feature>
<evidence type="ECO:0000256" key="7">
    <source>
        <dbReference type="ARBA" id="ARBA00034247"/>
    </source>
</evidence>
<dbReference type="PANTHER" id="PTHR45138:SF9">
    <property type="entry name" value="DIGUANYLATE CYCLASE DGCM-RELATED"/>
    <property type="match status" value="1"/>
</dbReference>